<name>A0ABZ1CIB2_9BACT</name>
<feature type="transmembrane region" description="Helical" evidence="1">
    <location>
        <begin position="230"/>
        <end position="250"/>
    </location>
</feature>
<keyword evidence="3" id="KW-1185">Reference proteome</keyword>
<dbReference type="EMBL" id="CP139781">
    <property type="protein sequence ID" value="WRQ89985.1"/>
    <property type="molecule type" value="Genomic_DNA"/>
</dbReference>
<keyword evidence="1" id="KW-0812">Transmembrane</keyword>
<feature type="transmembrane region" description="Helical" evidence="1">
    <location>
        <begin position="360"/>
        <end position="386"/>
    </location>
</feature>
<dbReference type="PANTHER" id="PTHR13325">
    <property type="entry name" value="PROTEASE M50 MEMBRANE-BOUND TRANSCRIPTION FACTOR SITE 2 PROTEASE"/>
    <property type="match status" value="1"/>
</dbReference>
<dbReference type="RefSeq" id="WP_221032090.1">
    <property type="nucleotide sequence ID" value="NZ_CP139781.1"/>
</dbReference>
<dbReference type="Proteomes" id="UP000738431">
    <property type="component" value="Chromosome"/>
</dbReference>
<dbReference type="PANTHER" id="PTHR13325:SF3">
    <property type="entry name" value="MEMBRANE-BOUND TRANSCRIPTION FACTOR SITE-2 PROTEASE"/>
    <property type="match status" value="1"/>
</dbReference>
<keyword evidence="1" id="KW-0472">Membrane</keyword>
<feature type="transmembrane region" description="Helical" evidence="1">
    <location>
        <begin position="429"/>
        <end position="449"/>
    </location>
</feature>
<protein>
    <submittedName>
        <fullName evidence="2">Efflux RND transporter periplasmic adaptor subunit</fullName>
    </submittedName>
</protein>
<evidence type="ECO:0000256" key="1">
    <source>
        <dbReference type="SAM" id="Phobius"/>
    </source>
</evidence>
<organism evidence="2 3">
    <name type="scientific">Actomonas aquatica</name>
    <dbReference type="NCBI Taxonomy" id="2866162"/>
    <lineage>
        <taxon>Bacteria</taxon>
        <taxon>Pseudomonadati</taxon>
        <taxon>Verrucomicrobiota</taxon>
        <taxon>Opitutia</taxon>
        <taxon>Opitutales</taxon>
        <taxon>Opitutaceae</taxon>
        <taxon>Actomonas</taxon>
    </lineage>
</organism>
<gene>
    <name evidence="2" type="ORF">K1X11_011250</name>
</gene>
<evidence type="ECO:0000313" key="3">
    <source>
        <dbReference type="Proteomes" id="UP000738431"/>
    </source>
</evidence>
<feature type="transmembrane region" description="Helical" evidence="1">
    <location>
        <begin position="153"/>
        <end position="178"/>
    </location>
</feature>
<sequence length="718" mass="79218">MASAAGLLSDRWHLVAGLRVALRPDCVVRRQTFRGQAWMVVSDPFSNRHYRVRPAAWRFLARLERARSVDAVWQEVLAHDPEAAPGQREVIDVLTQLHGANLLVADVAPETWSMVERRQRERRRMARQQWMNFLFLRIPLFDPDALLEKLRSVGRVLISPVGAILWLVVVGLGTKAVVDNWALFREHTQGVLAPGNLAWLYVVWALVKIIHEFGHGMVTKRYGGEVRSCGIMLLVFTPVPFVDTSAAWAFRQRWQRLLVGGGGMLFELFIAAIAALVWARAGGEGTLGHLAYNIVFLASVSTILFNANPLLRFDGYYMLADAVGVPNLQRQALLQWRRWFERKGLGLDGPAPVARSRGGAAALGTFGAACAGYRVFVLLVICGFIAGQLFGVGFVIAIAGLVVWLGGPLWKFFQYLVTSPSTERQRKRATGWAVALPVVVVGFLAAVPMPHAVRAPGVVSAEQVSDVFAGVEGEIKSVVVASGERVMTGQVLLQLANPELLDLQRELAAVRQEVEARRALAWSQAPAVLAPLDERLQAIRKQEVEIAAQLEALTVRAPQDGLWSAPQLVWRVGARVPRGTMLGRIRSADTLVFDAVVAQRDVDRLTRSTTQSTEVRLWGNAAEALPTAPGTLRPAESRRLPSAALGWRAGGVVPTDPEDAEGLRAAEPFFRLRVALPDDTAPALFMRTGVVRVGLDWQPWGVQGWRRLRQFVQERYGR</sequence>
<feature type="transmembrane region" description="Helical" evidence="1">
    <location>
        <begin position="257"/>
        <end position="278"/>
    </location>
</feature>
<dbReference type="InterPro" id="IPR041881">
    <property type="entry name" value="PqqD_sf"/>
</dbReference>
<dbReference type="InterPro" id="IPR001193">
    <property type="entry name" value="MBTPS2"/>
</dbReference>
<reference evidence="2 3" key="1">
    <citation type="submission" date="2021-08" db="EMBL/GenBank/DDBJ databases">
        <authorList>
            <person name="Zhang D."/>
            <person name="Zhang A."/>
            <person name="Wang L."/>
        </authorList>
    </citation>
    <scope>NUCLEOTIDE SEQUENCE [LARGE SCALE GENOMIC DNA]</scope>
    <source>
        <strain evidence="2 3">WL0086</strain>
    </source>
</reference>
<dbReference type="SUPFAM" id="SSF111369">
    <property type="entry name" value="HlyD-like secretion proteins"/>
    <property type="match status" value="1"/>
</dbReference>
<feature type="transmembrane region" description="Helical" evidence="1">
    <location>
        <begin position="392"/>
        <end position="417"/>
    </location>
</feature>
<keyword evidence="1" id="KW-1133">Transmembrane helix</keyword>
<dbReference type="Gene3D" id="1.10.10.1150">
    <property type="entry name" value="Coenzyme PQQ synthesis protein D (PqqD)"/>
    <property type="match status" value="1"/>
</dbReference>
<proteinExistence type="predicted"/>
<feature type="transmembrane region" description="Helical" evidence="1">
    <location>
        <begin position="190"/>
        <end position="210"/>
    </location>
</feature>
<accession>A0ABZ1CIB2</accession>
<reference evidence="2 3" key="2">
    <citation type="submission" date="2023-12" db="EMBL/GenBank/DDBJ databases">
        <title>Description of an unclassified Opitutus bacterium of Verrucomicrobiota.</title>
        <authorList>
            <person name="Zhang D.-F."/>
        </authorList>
    </citation>
    <scope>NUCLEOTIDE SEQUENCE [LARGE SCALE GENOMIC DNA]</scope>
    <source>
        <strain evidence="2 3">WL0086</strain>
    </source>
</reference>
<feature type="transmembrane region" description="Helical" evidence="1">
    <location>
        <begin position="290"/>
        <end position="311"/>
    </location>
</feature>
<evidence type="ECO:0000313" key="2">
    <source>
        <dbReference type="EMBL" id="WRQ89985.1"/>
    </source>
</evidence>